<keyword evidence="3" id="KW-1185">Reference proteome</keyword>
<dbReference type="InParanoid" id="B0D693"/>
<dbReference type="HOGENOM" id="CLU_1525411_0_0_1"/>
<feature type="transmembrane region" description="Helical" evidence="1">
    <location>
        <begin position="27"/>
        <end position="52"/>
    </location>
</feature>
<sequence>MTRASEFDFKSPIIRWSVRILKPYKRLAPTCTASILGYLIFAAPVLWALLAPLGRDDLAAALLACVVGGSSLFLGSLFAGTSTAHHLMKQWISANGLFFEIFGTLCFVQLLVYGSFEPMDSKVHLDCSYISLLVQFSMLDFDCLYILNGETWRMLSHLDAVVCFRTLCLKCAMSSR</sequence>
<evidence type="ECO:0000256" key="1">
    <source>
        <dbReference type="SAM" id="Phobius"/>
    </source>
</evidence>
<dbReference type="RefSeq" id="XP_001879290.1">
    <property type="nucleotide sequence ID" value="XM_001879255.1"/>
</dbReference>
<evidence type="ECO:0000313" key="3">
    <source>
        <dbReference type="Proteomes" id="UP000001194"/>
    </source>
</evidence>
<reference evidence="2 3" key="1">
    <citation type="journal article" date="2008" name="Nature">
        <title>The genome of Laccaria bicolor provides insights into mycorrhizal symbiosis.</title>
        <authorList>
            <person name="Martin F."/>
            <person name="Aerts A."/>
            <person name="Ahren D."/>
            <person name="Brun A."/>
            <person name="Danchin E.G.J."/>
            <person name="Duchaussoy F."/>
            <person name="Gibon J."/>
            <person name="Kohler A."/>
            <person name="Lindquist E."/>
            <person name="Pereda V."/>
            <person name="Salamov A."/>
            <person name="Shapiro H.J."/>
            <person name="Wuyts J."/>
            <person name="Blaudez D."/>
            <person name="Buee M."/>
            <person name="Brokstein P."/>
            <person name="Canbaeck B."/>
            <person name="Cohen D."/>
            <person name="Courty P.E."/>
            <person name="Coutinho P.M."/>
            <person name="Delaruelle C."/>
            <person name="Detter J.C."/>
            <person name="Deveau A."/>
            <person name="DiFazio S."/>
            <person name="Duplessis S."/>
            <person name="Fraissinet-Tachet L."/>
            <person name="Lucic E."/>
            <person name="Frey-Klett P."/>
            <person name="Fourrey C."/>
            <person name="Feussner I."/>
            <person name="Gay G."/>
            <person name="Grimwood J."/>
            <person name="Hoegger P.J."/>
            <person name="Jain P."/>
            <person name="Kilaru S."/>
            <person name="Labbe J."/>
            <person name="Lin Y.C."/>
            <person name="Legue V."/>
            <person name="Le Tacon F."/>
            <person name="Marmeisse R."/>
            <person name="Melayah D."/>
            <person name="Montanini B."/>
            <person name="Muratet M."/>
            <person name="Nehls U."/>
            <person name="Niculita-Hirzel H."/>
            <person name="Oudot-Le Secq M.P."/>
            <person name="Peter M."/>
            <person name="Quesneville H."/>
            <person name="Rajashekar B."/>
            <person name="Reich M."/>
            <person name="Rouhier N."/>
            <person name="Schmutz J."/>
            <person name="Yin T."/>
            <person name="Chalot M."/>
            <person name="Henrissat B."/>
            <person name="Kuees U."/>
            <person name="Lucas S."/>
            <person name="Van de Peer Y."/>
            <person name="Podila G.K."/>
            <person name="Polle A."/>
            <person name="Pukkila P.J."/>
            <person name="Richardson P.M."/>
            <person name="Rouze P."/>
            <person name="Sanders I.R."/>
            <person name="Stajich J.E."/>
            <person name="Tunlid A."/>
            <person name="Tuskan G."/>
            <person name="Grigoriev I.V."/>
        </authorList>
    </citation>
    <scope>NUCLEOTIDE SEQUENCE [LARGE SCALE GENOMIC DNA]</scope>
    <source>
        <strain evidence="3">S238N-H82 / ATCC MYA-4686</strain>
    </source>
</reference>
<dbReference type="Proteomes" id="UP000001194">
    <property type="component" value="Unassembled WGS sequence"/>
</dbReference>
<dbReference type="GeneID" id="6075052"/>
<dbReference type="KEGG" id="lbc:LACBIDRAFT_318233"/>
<feature type="transmembrane region" description="Helical" evidence="1">
    <location>
        <begin position="91"/>
        <end position="116"/>
    </location>
</feature>
<feature type="transmembrane region" description="Helical" evidence="1">
    <location>
        <begin position="58"/>
        <end position="79"/>
    </location>
</feature>
<keyword evidence="1" id="KW-1133">Transmembrane helix</keyword>
<name>B0D693_LACBS</name>
<protein>
    <submittedName>
        <fullName evidence="2">Predicted protein</fullName>
    </submittedName>
</protein>
<dbReference type="AlphaFoldDB" id="B0D693"/>
<proteinExistence type="predicted"/>
<dbReference type="EMBL" id="DS547098">
    <property type="protein sequence ID" value="EDR09905.1"/>
    <property type="molecule type" value="Genomic_DNA"/>
</dbReference>
<keyword evidence="1" id="KW-0812">Transmembrane</keyword>
<accession>B0D693</accession>
<organism evidence="3">
    <name type="scientific">Laccaria bicolor (strain S238N-H82 / ATCC MYA-4686)</name>
    <name type="common">Bicoloured deceiver</name>
    <name type="synonym">Laccaria laccata var. bicolor</name>
    <dbReference type="NCBI Taxonomy" id="486041"/>
    <lineage>
        <taxon>Eukaryota</taxon>
        <taxon>Fungi</taxon>
        <taxon>Dikarya</taxon>
        <taxon>Basidiomycota</taxon>
        <taxon>Agaricomycotina</taxon>
        <taxon>Agaricomycetes</taxon>
        <taxon>Agaricomycetidae</taxon>
        <taxon>Agaricales</taxon>
        <taxon>Agaricineae</taxon>
        <taxon>Hydnangiaceae</taxon>
        <taxon>Laccaria</taxon>
    </lineage>
</organism>
<evidence type="ECO:0000313" key="2">
    <source>
        <dbReference type="EMBL" id="EDR09905.1"/>
    </source>
</evidence>
<gene>
    <name evidence="2" type="ORF">LACBIDRAFT_318233</name>
</gene>
<keyword evidence="1" id="KW-0472">Membrane</keyword>